<keyword evidence="1" id="KW-0808">Transferase</keyword>
<feature type="binding site" evidence="5">
    <location>
        <position position="67"/>
    </location>
    <ligand>
        <name>ATP</name>
        <dbReference type="ChEBI" id="CHEBI:30616"/>
    </ligand>
</feature>
<sequence length="470" mass="50809">MKMSMLELSISLAFERARIYRSAGIDQFVREVCIADRFVLRDRIGEGSFGTVFLAHDTELDREVAVKVMPLDDPEVAEREGKMLAALEHPNVVRIYDHGARDDYRWLVLELLDGPTLRQWAMDQDPATVVARYLEAGEGLDAAHRRGLVHRDFKADNVRLNHAGSAVVLDFGLARHGESLAGDEPSSLGDGRSTVVCGTVAYLAPECLRGRAGTERGDQFAFCVSLWEALSGENPFGPVRPEELDTDFERAMVQRARAIEAGPVRGSERIPRRLRAALRRGMAALPGDRWPTMARLLEELREGGPLRRHARTYGAALACVTVTVSLLVAIAPSPGESTPTPVRDAAQGRAAGALETEEAMRAALDGLDRGDDDVVYQALVRGVSVAAAEGREAEFVGVAVHVASSLEASARPSAREVALLGWHIALLFAQEVDDGALEARAQAGIEGQMRPGGAPRPAPRPVGLAAGERR</sequence>
<dbReference type="InterPro" id="IPR000719">
    <property type="entry name" value="Prot_kinase_dom"/>
</dbReference>
<feature type="domain" description="Protein kinase" evidence="7">
    <location>
        <begin position="38"/>
        <end position="301"/>
    </location>
</feature>
<dbReference type="Gene3D" id="1.10.510.10">
    <property type="entry name" value="Transferase(Phosphotransferase) domain 1"/>
    <property type="match status" value="1"/>
</dbReference>
<dbReference type="STRING" id="391625.PPSIR1_39730"/>
<dbReference type="CDD" id="cd14014">
    <property type="entry name" value="STKc_PknB_like"/>
    <property type="match status" value="1"/>
</dbReference>
<evidence type="ECO:0000256" key="2">
    <source>
        <dbReference type="ARBA" id="ARBA00022741"/>
    </source>
</evidence>
<dbReference type="InterPro" id="IPR017441">
    <property type="entry name" value="Protein_kinase_ATP_BS"/>
</dbReference>
<dbReference type="PANTHER" id="PTHR43289:SF6">
    <property type="entry name" value="SERINE_THREONINE-PROTEIN KINASE NEKL-3"/>
    <property type="match status" value="1"/>
</dbReference>
<evidence type="ECO:0000256" key="4">
    <source>
        <dbReference type="ARBA" id="ARBA00022840"/>
    </source>
</evidence>
<dbReference type="Pfam" id="PF00069">
    <property type="entry name" value="Pkinase"/>
    <property type="match status" value="1"/>
</dbReference>
<dbReference type="PANTHER" id="PTHR43289">
    <property type="entry name" value="MITOGEN-ACTIVATED PROTEIN KINASE KINASE KINASE 20-RELATED"/>
    <property type="match status" value="1"/>
</dbReference>
<dbReference type="SUPFAM" id="SSF56112">
    <property type="entry name" value="Protein kinase-like (PK-like)"/>
    <property type="match status" value="1"/>
</dbReference>
<dbReference type="GO" id="GO:0004674">
    <property type="term" value="F:protein serine/threonine kinase activity"/>
    <property type="evidence" value="ECO:0007669"/>
    <property type="project" value="TreeGrafter"/>
</dbReference>
<evidence type="ECO:0000256" key="1">
    <source>
        <dbReference type="ARBA" id="ARBA00022679"/>
    </source>
</evidence>
<proteinExistence type="predicted"/>
<dbReference type="Proteomes" id="UP000005801">
    <property type="component" value="Unassembled WGS sequence"/>
</dbReference>
<keyword evidence="3 8" id="KW-0418">Kinase</keyword>
<evidence type="ECO:0000256" key="3">
    <source>
        <dbReference type="ARBA" id="ARBA00022777"/>
    </source>
</evidence>
<evidence type="ECO:0000313" key="9">
    <source>
        <dbReference type="Proteomes" id="UP000005801"/>
    </source>
</evidence>
<accession>A6FY76</accession>
<keyword evidence="9" id="KW-1185">Reference proteome</keyword>
<reference evidence="8 9" key="1">
    <citation type="submission" date="2007-06" db="EMBL/GenBank/DDBJ databases">
        <authorList>
            <person name="Shimkets L."/>
            <person name="Ferriera S."/>
            <person name="Johnson J."/>
            <person name="Kravitz S."/>
            <person name="Beeson K."/>
            <person name="Sutton G."/>
            <person name="Rogers Y.-H."/>
            <person name="Friedman R."/>
            <person name="Frazier M."/>
            <person name="Venter J.C."/>
        </authorList>
    </citation>
    <scope>NUCLEOTIDE SEQUENCE [LARGE SCALE GENOMIC DNA]</scope>
    <source>
        <strain evidence="8 9">SIR-1</strain>
    </source>
</reference>
<dbReference type="eggNOG" id="COG0515">
    <property type="taxonomic scope" value="Bacteria"/>
</dbReference>
<feature type="region of interest" description="Disordered" evidence="6">
    <location>
        <begin position="443"/>
        <end position="470"/>
    </location>
</feature>
<name>A6FY76_9BACT</name>
<organism evidence="8 9">
    <name type="scientific">Plesiocystis pacifica SIR-1</name>
    <dbReference type="NCBI Taxonomy" id="391625"/>
    <lineage>
        <taxon>Bacteria</taxon>
        <taxon>Pseudomonadati</taxon>
        <taxon>Myxococcota</taxon>
        <taxon>Polyangia</taxon>
        <taxon>Nannocystales</taxon>
        <taxon>Nannocystaceae</taxon>
        <taxon>Plesiocystis</taxon>
    </lineage>
</organism>
<protein>
    <submittedName>
        <fullName evidence="8">Serine/threonine kinase family protein</fullName>
    </submittedName>
</protein>
<evidence type="ECO:0000256" key="5">
    <source>
        <dbReference type="PROSITE-ProRule" id="PRU10141"/>
    </source>
</evidence>
<keyword evidence="4 5" id="KW-0067">ATP-binding</keyword>
<dbReference type="InterPro" id="IPR011009">
    <property type="entry name" value="Kinase-like_dom_sf"/>
</dbReference>
<dbReference type="PROSITE" id="PS50011">
    <property type="entry name" value="PROTEIN_KINASE_DOM"/>
    <property type="match status" value="1"/>
</dbReference>
<dbReference type="AlphaFoldDB" id="A6FY76"/>
<dbReference type="PROSITE" id="PS00107">
    <property type="entry name" value="PROTEIN_KINASE_ATP"/>
    <property type="match status" value="1"/>
</dbReference>
<dbReference type="Gene3D" id="3.30.200.20">
    <property type="entry name" value="Phosphorylase Kinase, domain 1"/>
    <property type="match status" value="1"/>
</dbReference>
<evidence type="ECO:0000256" key="6">
    <source>
        <dbReference type="SAM" id="MobiDB-lite"/>
    </source>
</evidence>
<gene>
    <name evidence="8" type="ORF">PPSIR1_39730</name>
</gene>
<keyword evidence="2 5" id="KW-0547">Nucleotide-binding</keyword>
<dbReference type="EMBL" id="ABCS01000003">
    <property type="protein sequence ID" value="EDM81455.1"/>
    <property type="molecule type" value="Genomic_DNA"/>
</dbReference>
<comment type="caution">
    <text evidence="8">The sequence shown here is derived from an EMBL/GenBank/DDBJ whole genome shotgun (WGS) entry which is preliminary data.</text>
</comment>
<dbReference type="GO" id="GO:0005524">
    <property type="term" value="F:ATP binding"/>
    <property type="evidence" value="ECO:0007669"/>
    <property type="project" value="UniProtKB-UniRule"/>
</dbReference>
<evidence type="ECO:0000313" key="8">
    <source>
        <dbReference type="EMBL" id="EDM81455.1"/>
    </source>
</evidence>
<evidence type="ECO:0000259" key="7">
    <source>
        <dbReference type="PROSITE" id="PS50011"/>
    </source>
</evidence>
<feature type="compositionally biased region" description="Low complexity" evidence="6">
    <location>
        <begin position="461"/>
        <end position="470"/>
    </location>
</feature>